<protein>
    <submittedName>
        <fullName evidence="1">Uncharacterized protein</fullName>
    </submittedName>
</protein>
<sequence length="29" mass="3389">MTFRTTLPGLELIQREVLFSSRRLPSLNL</sequence>
<reference evidence="1" key="1">
    <citation type="submission" date="2017-03" db="EMBL/GenBank/DDBJ databases">
        <title>The mitochondrial genome of the carnivorous plant Utricularia reniformis (Lentibulariaceae): structure, comparative analysis and evolutionary landmarks.</title>
        <authorList>
            <person name="Silva S.R."/>
            <person name="Alvarenga D.O."/>
            <person name="Michael T.P."/>
            <person name="Miranda V.F.O."/>
            <person name="Varani A.M."/>
        </authorList>
    </citation>
    <scope>NUCLEOTIDE SEQUENCE</scope>
</reference>
<dbReference type="EMBL" id="KY774314">
    <property type="protein sequence ID" value="ART32223.1"/>
    <property type="molecule type" value="Genomic_DNA"/>
</dbReference>
<name>A0A1Y0B4B2_9LAMI</name>
<dbReference type="AlphaFoldDB" id="A0A1Y0B4B2"/>
<organism evidence="1">
    <name type="scientific">Utricularia reniformis</name>
    <dbReference type="NCBI Taxonomy" id="192314"/>
    <lineage>
        <taxon>Eukaryota</taxon>
        <taxon>Viridiplantae</taxon>
        <taxon>Streptophyta</taxon>
        <taxon>Embryophyta</taxon>
        <taxon>Tracheophyta</taxon>
        <taxon>Spermatophyta</taxon>
        <taxon>Magnoliopsida</taxon>
        <taxon>eudicotyledons</taxon>
        <taxon>Gunneridae</taxon>
        <taxon>Pentapetalae</taxon>
        <taxon>asterids</taxon>
        <taxon>lamiids</taxon>
        <taxon>Lamiales</taxon>
        <taxon>Lentibulariaceae</taxon>
        <taxon>Utricularia</taxon>
    </lineage>
</organism>
<accession>A0A1Y0B4B2</accession>
<proteinExistence type="predicted"/>
<geneLocation type="mitochondrion" evidence="1"/>
<gene>
    <name evidence="1" type="ORF">AEK19_MT2067</name>
</gene>
<keyword evidence="1" id="KW-0496">Mitochondrion</keyword>
<evidence type="ECO:0000313" key="1">
    <source>
        <dbReference type="EMBL" id="ART32223.1"/>
    </source>
</evidence>